<protein>
    <submittedName>
        <fullName evidence="2">Uncharacterized protein</fullName>
    </submittedName>
</protein>
<dbReference type="Proteomes" id="UP000265520">
    <property type="component" value="Unassembled WGS sequence"/>
</dbReference>
<feature type="region of interest" description="Disordered" evidence="1">
    <location>
        <begin position="1"/>
        <end position="51"/>
    </location>
</feature>
<evidence type="ECO:0000313" key="3">
    <source>
        <dbReference type="Proteomes" id="UP000265520"/>
    </source>
</evidence>
<comment type="caution">
    <text evidence="2">The sequence shown here is derived from an EMBL/GenBank/DDBJ whole genome shotgun (WGS) entry which is preliminary data.</text>
</comment>
<keyword evidence="3" id="KW-1185">Reference proteome</keyword>
<dbReference type="AlphaFoldDB" id="A0A392PUT3"/>
<sequence>MISHQEGQKQEVSNQPGLTKTQFNTPTGSTGSSKKEGAYPTRKRNRRNQSFYLEIISKMKVSPYLPDTQ</sequence>
<reference evidence="2 3" key="1">
    <citation type="journal article" date="2018" name="Front. Plant Sci.">
        <title>Red Clover (Trifolium pratense) and Zigzag Clover (T. medium) - A Picture of Genomic Similarities and Differences.</title>
        <authorList>
            <person name="Dluhosova J."/>
            <person name="Istvanek J."/>
            <person name="Nedelnik J."/>
            <person name="Repkova J."/>
        </authorList>
    </citation>
    <scope>NUCLEOTIDE SEQUENCE [LARGE SCALE GENOMIC DNA]</scope>
    <source>
        <strain evidence="3">cv. 10/8</strain>
        <tissue evidence="2">Leaf</tissue>
    </source>
</reference>
<feature type="compositionally biased region" description="Polar residues" evidence="1">
    <location>
        <begin position="10"/>
        <end position="32"/>
    </location>
</feature>
<dbReference type="EMBL" id="LXQA010098277">
    <property type="protein sequence ID" value="MCI15853.1"/>
    <property type="molecule type" value="Genomic_DNA"/>
</dbReference>
<evidence type="ECO:0000313" key="2">
    <source>
        <dbReference type="EMBL" id="MCI15853.1"/>
    </source>
</evidence>
<name>A0A392PUT3_9FABA</name>
<accession>A0A392PUT3</accession>
<organism evidence="2 3">
    <name type="scientific">Trifolium medium</name>
    <dbReference type="NCBI Taxonomy" id="97028"/>
    <lineage>
        <taxon>Eukaryota</taxon>
        <taxon>Viridiplantae</taxon>
        <taxon>Streptophyta</taxon>
        <taxon>Embryophyta</taxon>
        <taxon>Tracheophyta</taxon>
        <taxon>Spermatophyta</taxon>
        <taxon>Magnoliopsida</taxon>
        <taxon>eudicotyledons</taxon>
        <taxon>Gunneridae</taxon>
        <taxon>Pentapetalae</taxon>
        <taxon>rosids</taxon>
        <taxon>fabids</taxon>
        <taxon>Fabales</taxon>
        <taxon>Fabaceae</taxon>
        <taxon>Papilionoideae</taxon>
        <taxon>50 kb inversion clade</taxon>
        <taxon>NPAAA clade</taxon>
        <taxon>Hologalegina</taxon>
        <taxon>IRL clade</taxon>
        <taxon>Trifolieae</taxon>
        <taxon>Trifolium</taxon>
    </lineage>
</organism>
<evidence type="ECO:0000256" key="1">
    <source>
        <dbReference type="SAM" id="MobiDB-lite"/>
    </source>
</evidence>
<proteinExistence type="predicted"/>